<dbReference type="Proteomes" id="UP001141259">
    <property type="component" value="Unassembled WGS sequence"/>
</dbReference>
<reference evidence="1" key="1">
    <citation type="submission" date="2022-08" db="EMBL/GenBank/DDBJ databases">
        <authorList>
            <person name="Tistechok S."/>
            <person name="Samborskyy M."/>
            <person name="Roman I."/>
        </authorList>
    </citation>
    <scope>NUCLEOTIDE SEQUENCE</scope>
    <source>
        <strain evidence="1">DSM 103496</strain>
    </source>
</reference>
<dbReference type="AlphaFoldDB" id="A0A9X2VY04"/>
<proteinExistence type="predicted"/>
<name>A0A9X2VY04_9PSEU</name>
<evidence type="ECO:0000313" key="2">
    <source>
        <dbReference type="Proteomes" id="UP001141259"/>
    </source>
</evidence>
<sequence>MSEFATTVRARVESARQSVRAARETGDEELAGLHEADLGNLERLAREHGVDLGDEPAC</sequence>
<dbReference type="RefSeq" id="WP_259630204.1">
    <property type="nucleotide sequence ID" value="NZ_JANYMP010000053.1"/>
</dbReference>
<comment type="caution">
    <text evidence="1">The sequence shown here is derived from an EMBL/GenBank/DDBJ whole genome shotgun (WGS) entry which is preliminary data.</text>
</comment>
<protein>
    <submittedName>
        <fullName evidence="1">Uncharacterized protein</fullName>
    </submittedName>
</protein>
<accession>A0A9X2VY04</accession>
<keyword evidence="2" id="KW-1185">Reference proteome</keyword>
<evidence type="ECO:0000313" key="1">
    <source>
        <dbReference type="EMBL" id="MCS7484759.1"/>
    </source>
</evidence>
<gene>
    <name evidence="1" type="ORF">NZH93_48700</name>
</gene>
<dbReference type="EMBL" id="JANYMP010000053">
    <property type="protein sequence ID" value="MCS7484759.1"/>
    <property type="molecule type" value="Genomic_DNA"/>
</dbReference>
<organism evidence="1 2">
    <name type="scientific">Umezawaea endophytica</name>
    <dbReference type="NCBI Taxonomy" id="1654476"/>
    <lineage>
        <taxon>Bacteria</taxon>
        <taxon>Bacillati</taxon>
        <taxon>Actinomycetota</taxon>
        <taxon>Actinomycetes</taxon>
        <taxon>Pseudonocardiales</taxon>
        <taxon>Pseudonocardiaceae</taxon>
        <taxon>Umezawaea</taxon>
    </lineage>
</organism>